<proteinExistence type="predicted"/>
<protein>
    <submittedName>
        <fullName evidence="1">Uncharacterized protein</fullName>
    </submittedName>
</protein>
<accession>A0A6A4YZW3</accession>
<organism evidence="1">
    <name type="scientific">Aphanomyces stellatus</name>
    <dbReference type="NCBI Taxonomy" id="120398"/>
    <lineage>
        <taxon>Eukaryota</taxon>
        <taxon>Sar</taxon>
        <taxon>Stramenopiles</taxon>
        <taxon>Oomycota</taxon>
        <taxon>Saprolegniomycetes</taxon>
        <taxon>Saprolegniales</taxon>
        <taxon>Verrucalvaceae</taxon>
        <taxon>Aphanomyces</taxon>
    </lineage>
</organism>
<dbReference type="OrthoDB" id="79844at2759"/>
<dbReference type="EMBL" id="VJMH01004703">
    <property type="protein sequence ID" value="KAF0702258.1"/>
    <property type="molecule type" value="Genomic_DNA"/>
</dbReference>
<reference evidence="1" key="1">
    <citation type="submission" date="2019-06" db="EMBL/GenBank/DDBJ databases">
        <title>Genomics analysis of Aphanomyces spp. identifies a new class of oomycete effector associated with host adaptation.</title>
        <authorList>
            <person name="Gaulin E."/>
        </authorList>
    </citation>
    <scope>NUCLEOTIDE SEQUENCE</scope>
    <source>
        <strain evidence="1">CBS 578.67</strain>
    </source>
</reference>
<dbReference type="AlphaFoldDB" id="A0A6A4YZW3"/>
<sequence length="255" mass="29024">MQPTDPWAAFTNKRLSEAKEPRVKDVGTHLPSMDELQPLIQKHAEGTLAFYDTMPIQKHCQREIVGWLHMDTGNHTKAINEDAAMASLLRDNQSIVNSETLVDVVKCEKDPQNRMLRWGIASDKALRQLQGATLKLRIQASGKGKGTTLVPFQLGLPHALEGFYMDIPVGLQGVLEERLLFDTMHRLEPRFLWGMYTSVSATTGMSGSRYRLYFLGPEIPSTMLQDGRMVEELIFRGRCLRVYGRGWFYRDKRLA</sequence>
<gene>
    <name evidence="1" type="ORF">As57867_007779</name>
</gene>
<evidence type="ECO:0000313" key="1">
    <source>
        <dbReference type="EMBL" id="KAF0702258.1"/>
    </source>
</evidence>
<name>A0A6A4YZW3_9STRA</name>
<feature type="non-terminal residue" evidence="1">
    <location>
        <position position="255"/>
    </location>
</feature>
<comment type="caution">
    <text evidence="1">The sequence shown here is derived from an EMBL/GenBank/DDBJ whole genome shotgun (WGS) entry which is preliminary data.</text>
</comment>